<name>A0ABT3HRP6_9FLAO</name>
<feature type="domain" description="Gp5/Type VI secretion system Vgr protein OB-fold" evidence="1">
    <location>
        <begin position="369"/>
        <end position="444"/>
    </location>
</feature>
<organism evidence="2 3">
    <name type="scientific">Chryseobacterium oryctis</name>
    <dbReference type="NCBI Taxonomy" id="2952618"/>
    <lineage>
        <taxon>Bacteria</taxon>
        <taxon>Pseudomonadati</taxon>
        <taxon>Bacteroidota</taxon>
        <taxon>Flavobacteriia</taxon>
        <taxon>Flavobacteriales</taxon>
        <taxon>Weeksellaceae</taxon>
        <taxon>Chryseobacterium group</taxon>
        <taxon>Chryseobacterium</taxon>
    </lineage>
</organism>
<dbReference type="EMBL" id="JAPDHV010000007">
    <property type="protein sequence ID" value="MCW3162453.1"/>
    <property type="molecule type" value="Genomic_DNA"/>
</dbReference>
<dbReference type="SUPFAM" id="SSF69349">
    <property type="entry name" value="Phage fibre proteins"/>
    <property type="match status" value="1"/>
</dbReference>
<dbReference type="SUPFAM" id="SSF69255">
    <property type="entry name" value="gp5 N-terminal domain-like"/>
    <property type="match status" value="1"/>
</dbReference>
<gene>
    <name evidence="2" type="ORF">OH806_14375</name>
</gene>
<proteinExistence type="predicted"/>
<dbReference type="InterPro" id="IPR006531">
    <property type="entry name" value="Gp5/Vgr_OB"/>
</dbReference>
<dbReference type="Gene3D" id="2.40.50.230">
    <property type="entry name" value="Gp5 N-terminal domain"/>
    <property type="match status" value="1"/>
</dbReference>
<dbReference type="Pfam" id="PF04717">
    <property type="entry name" value="Phage_base_V"/>
    <property type="match status" value="1"/>
</dbReference>
<dbReference type="RefSeq" id="WP_264744370.1">
    <property type="nucleotide sequence ID" value="NZ_JAPDHV010000007.1"/>
</dbReference>
<comment type="caution">
    <text evidence="2">The sequence shown here is derived from an EMBL/GenBank/DDBJ whole genome shotgun (WGS) entry which is preliminary data.</text>
</comment>
<reference evidence="2" key="1">
    <citation type="submission" date="2022-10" db="EMBL/GenBank/DDBJ databases">
        <title>Chryseobacterium babae sp. nov. isolated from the gut of the beetle Oryctes rhinoceros, and Chryseobacterium kimseyorum sp. nov., isolated from a stick insect rearing cage.</title>
        <authorList>
            <person name="Shelomi M."/>
            <person name="Han C.-J."/>
            <person name="Chen W.-M."/>
            <person name="Chen H.-K."/>
            <person name="Liaw S.-J."/>
            <person name="Muhle E."/>
            <person name="Clermont D."/>
        </authorList>
    </citation>
    <scope>NUCLEOTIDE SEQUENCE</scope>
    <source>
        <strain evidence="2">WLa1L2M3</strain>
    </source>
</reference>
<keyword evidence="3" id="KW-1185">Reference proteome</keyword>
<sequence>MKPFYPDETLLKLEFLINNENQGLDNLLSEGKVHFEVNKIPFAKFTFICSDEDFKEGNNSPLQSLNRPQGASPLPIEVKISYKKEMKTIFKGVIKSLDLHHENCNVVAKIECKDIALNLLQSSTDEQNDSETFEDKLTSFISNLTLSSDLSGQSWGQEHVTHNRSTVPWDYIVGFLDSIGLPVVLRNAEFTCVDIINGEKEVKYNAENGINVFAFNGRIDPDVIKSSVTIQHWDIESQSVSEITSENEAEENPHTLRISETNLQPETLQKVADAIIAKSRIASISGKVATFGNLEAKIGEYITFNKVNSEIDGKELLITTEEHIIENGCWKTEFTYGLENERSFTQNTTSGINNANAELGHSNSVNGLQIGIVTQIVEDPNNQFRIKVRIPVLSENGEGVWARLATLNAANEMGSYFIPNINDEVIVGCIGNNPDTPVILGSLYSSNRAMPFPIAEENYKRGFVTKEGTKIIMDDEKKSIEISTAKGNKITISDDLKGITMQDENNNKIVMDDQGITIESYKDLNLKATGNVKIEGVQIAGNASGNMDLKGAMINLN</sequence>
<evidence type="ECO:0000313" key="2">
    <source>
        <dbReference type="EMBL" id="MCW3162453.1"/>
    </source>
</evidence>
<protein>
    <submittedName>
        <fullName evidence="2">Phage baseplate assembly protein V</fullName>
    </submittedName>
</protein>
<accession>A0ABT3HRP6</accession>
<evidence type="ECO:0000313" key="3">
    <source>
        <dbReference type="Proteomes" id="UP001163719"/>
    </source>
</evidence>
<evidence type="ECO:0000259" key="1">
    <source>
        <dbReference type="Pfam" id="PF04717"/>
    </source>
</evidence>
<dbReference type="Proteomes" id="UP001163719">
    <property type="component" value="Unassembled WGS sequence"/>
</dbReference>
<dbReference type="InterPro" id="IPR037026">
    <property type="entry name" value="Vgr_OB-fold_dom_sf"/>
</dbReference>